<organism evidence="2 3">
    <name type="scientific">Rothia mucilaginosa</name>
    <dbReference type="NCBI Taxonomy" id="43675"/>
    <lineage>
        <taxon>Bacteria</taxon>
        <taxon>Bacillati</taxon>
        <taxon>Actinomycetota</taxon>
        <taxon>Actinomycetes</taxon>
        <taxon>Micrococcales</taxon>
        <taxon>Micrococcaceae</taxon>
        <taxon>Rothia</taxon>
    </lineage>
</organism>
<feature type="compositionally biased region" description="Basic and acidic residues" evidence="1">
    <location>
        <begin position="398"/>
        <end position="421"/>
    </location>
</feature>
<evidence type="ECO:0000313" key="3">
    <source>
        <dbReference type="Proteomes" id="UP000770330"/>
    </source>
</evidence>
<sequence>MSAKQITVPLEVYVRLQELASLASYSYRDEQGSEESTANDKPWDLLSKDGASLLDENGALKPEAAELYFTLLPLIAQEFVEQQQALVDAYRQAPKPAAARAKIRPSNQRLIPLTEVPLENQRIAARIEKEFYGDVPLRRRIYGVLPGVMDYMMRHGLTYELLLDIIESPASTVVQESAQENRYGREVTLYTHEEEGYQVVLNPLTAEVLALRPLQALAGGYQLSPEAQAQLKALGLTGEYIARILDEAEDRRPIPGSSRTVYSLNGYQVEFSHSDQQVIRISRGTAPSRNPFESQPRMSGTKRQRGRKIPHDVDAFVQLLQEHGFTITMGGKHYDIRHEKLAPGQKAVTSVTPSDSQRWHLNSARQIRNTFGIDLRYADPRDSVRGIVRGPGRNVQNTDDHSAEKQDAEKSAEKTAEKESE</sequence>
<proteinExistence type="predicted"/>
<evidence type="ECO:0000313" key="2">
    <source>
        <dbReference type="EMBL" id="MBF1657191.1"/>
    </source>
</evidence>
<accession>A0A930L1Z5</accession>
<feature type="region of interest" description="Disordered" evidence="1">
    <location>
        <begin position="283"/>
        <end position="308"/>
    </location>
</feature>
<protein>
    <submittedName>
        <fullName evidence="2">Cell wall biosynthesis glycosyltransferase</fullName>
    </submittedName>
</protein>
<feature type="region of interest" description="Disordered" evidence="1">
    <location>
        <begin position="383"/>
        <end position="421"/>
    </location>
</feature>
<reference evidence="2" key="1">
    <citation type="submission" date="2020-04" db="EMBL/GenBank/DDBJ databases">
        <title>Deep metagenomics examines the oral microbiome during advanced dental caries in children, revealing novel taxa and co-occurrences with host molecules.</title>
        <authorList>
            <person name="Baker J.L."/>
            <person name="Morton J.T."/>
            <person name="Dinis M."/>
            <person name="Alvarez R."/>
            <person name="Tran N.C."/>
            <person name="Knight R."/>
            <person name="Edlund A."/>
        </authorList>
    </citation>
    <scope>NUCLEOTIDE SEQUENCE</scope>
    <source>
        <strain evidence="2">JCVI_39_bin.18</strain>
    </source>
</reference>
<dbReference type="RefSeq" id="WP_303944457.1">
    <property type="nucleotide sequence ID" value="NZ_JABZXO010000008.1"/>
</dbReference>
<feature type="compositionally biased region" description="Polar residues" evidence="1">
    <location>
        <begin position="283"/>
        <end position="298"/>
    </location>
</feature>
<dbReference type="EMBL" id="JABZXO010000008">
    <property type="protein sequence ID" value="MBF1657191.1"/>
    <property type="molecule type" value="Genomic_DNA"/>
</dbReference>
<gene>
    <name evidence="2" type="ORF">HXO61_04595</name>
</gene>
<comment type="caution">
    <text evidence="2">The sequence shown here is derived from an EMBL/GenBank/DDBJ whole genome shotgun (WGS) entry which is preliminary data.</text>
</comment>
<evidence type="ECO:0000256" key="1">
    <source>
        <dbReference type="SAM" id="MobiDB-lite"/>
    </source>
</evidence>
<dbReference type="AlphaFoldDB" id="A0A930L1Z5"/>
<dbReference type="Proteomes" id="UP000770330">
    <property type="component" value="Unassembled WGS sequence"/>
</dbReference>
<name>A0A930L1Z5_9MICC</name>